<evidence type="ECO:0000313" key="10">
    <source>
        <dbReference type="EMBL" id="CAL65045.1"/>
    </source>
</evidence>
<dbReference type="NCBIfam" id="TIGR04131">
    <property type="entry name" value="Bac_Flav_CTERM"/>
    <property type="match status" value="1"/>
</dbReference>
<feature type="compositionally biased region" description="Acidic residues" evidence="7">
    <location>
        <begin position="4319"/>
        <end position="4329"/>
    </location>
</feature>
<feature type="domain" description="Cadherin" evidence="9">
    <location>
        <begin position="1181"/>
        <end position="1297"/>
    </location>
</feature>
<dbReference type="PANTHER" id="PTHR24026">
    <property type="entry name" value="FAT ATYPICAL CADHERIN-RELATED"/>
    <property type="match status" value="1"/>
</dbReference>
<dbReference type="GO" id="GO:0007156">
    <property type="term" value="P:homophilic cell adhesion via plasma membrane adhesion molecules"/>
    <property type="evidence" value="ECO:0007669"/>
    <property type="project" value="InterPro"/>
</dbReference>
<feature type="domain" description="Cadherin" evidence="9">
    <location>
        <begin position="2123"/>
        <end position="2197"/>
    </location>
</feature>
<feature type="compositionally biased region" description="Acidic residues" evidence="7">
    <location>
        <begin position="4363"/>
        <end position="4398"/>
    </location>
</feature>
<keyword evidence="2" id="KW-0964">Secreted</keyword>
<evidence type="ECO:0000256" key="4">
    <source>
        <dbReference type="ARBA" id="ARBA00022729"/>
    </source>
</evidence>
<dbReference type="PROSITE" id="PS50268">
    <property type="entry name" value="CADHERIN_2"/>
    <property type="match status" value="12"/>
</dbReference>
<reference evidence="10 11" key="1">
    <citation type="journal article" date="2006" name="Environ. Microbiol.">
        <title>Whole genome analysis of the marine Bacteroidetes'Gramella forsetii' reveals adaptations to degradation of polymeric organic matter.</title>
        <authorList>
            <person name="Bauer M."/>
            <person name="Kube M."/>
            <person name="Teeling H."/>
            <person name="Richter M."/>
            <person name="Lombardot T."/>
            <person name="Allers E."/>
            <person name="Wuerdemann C.A."/>
            <person name="Quast C."/>
            <person name="Kuhl H."/>
            <person name="Knaust F."/>
            <person name="Woebken D."/>
            <person name="Bischof K."/>
            <person name="Mussmann M."/>
            <person name="Choudhuri J.V."/>
            <person name="Meyer F."/>
            <person name="Reinhardt R."/>
            <person name="Amann R.I."/>
            <person name="Gloeckner F.O."/>
        </authorList>
    </citation>
    <scope>NUCLEOTIDE SEQUENCE [LARGE SCALE GENOMIC DNA]</scope>
    <source>
        <strain evidence="10 11">KT0803</strain>
    </source>
</reference>
<feature type="domain" description="Cadherin" evidence="9">
    <location>
        <begin position="1974"/>
        <end position="2100"/>
    </location>
</feature>
<dbReference type="GO" id="GO:0005509">
    <property type="term" value="F:calcium ion binding"/>
    <property type="evidence" value="ECO:0007669"/>
    <property type="project" value="InterPro"/>
</dbReference>
<dbReference type="EMBL" id="CU207366">
    <property type="protein sequence ID" value="CAL65045.1"/>
    <property type="molecule type" value="Genomic_DNA"/>
</dbReference>
<evidence type="ECO:0000256" key="8">
    <source>
        <dbReference type="SAM" id="SignalP"/>
    </source>
</evidence>
<feature type="domain" description="Cadherin" evidence="9">
    <location>
        <begin position="2608"/>
        <end position="2716"/>
    </location>
</feature>
<dbReference type="HOGENOM" id="CLU_223622_0_0_10"/>
<comment type="subcellular location">
    <subcellularLocation>
        <location evidence="1">Secreted</location>
    </subcellularLocation>
</comment>
<dbReference type="SMART" id="SM00112">
    <property type="entry name" value="CA"/>
    <property type="match status" value="14"/>
</dbReference>
<dbReference type="InterPro" id="IPR026341">
    <property type="entry name" value="T9SS_type_B"/>
</dbReference>
<dbReference type="InterPro" id="IPR015919">
    <property type="entry name" value="Cadherin-like_sf"/>
</dbReference>
<keyword evidence="5" id="KW-0106">Calcium</keyword>
<evidence type="ECO:0000256" key="5">
    <source>
        <dbReference type="ARBA" id="ARBA00022837"/>
    </source>
</evidence>
<protein>
    <submittedName>
        <fullName evidence="10">Secreted protein containing cadherin domains</fullName>
    </submittedName>
</protein>
<feature type="domain" description="Cadherin" evidence="9">
    <location>
        <begin position="1713"/>
        <end position="1787"/>
    </location>
</feature>
<feature type="region of interest" description="Disordered" evidence="7">
    <location>
        <begin position="4308"/>
        <end position="4329"/>
    </location>
</feature>
<evidence type="ECO:0000256" key="1">
    <source>
        <dbReference type="ARBA" id="ARBA00004613"/>
    </source>
</evidence>
<evidence type="ECO:0000256" key="3">
    <source>
        <dbReference type="ARBA" id="ARBA00022692"/>
    </source>
</evidence>
<dbReference type="PANTHER" id="PTHR24026:SF126">
    <property type="entry name" value="PROTOCADHERIN FAT 4"/>
    <property type="match status" value="1"/>
</dbReference>
<keyword evidence="4 8" id="KW-0732">Signal</keyword>
<dbReference type="Pfam" id="PF18884">
    <property type="entry name" value="TSP3_bac"/>
    <property type="match status" value="4"/>
</dbReference>
<name>A0LXF0_CHRFK</name>
<feature type="domain" description="Cadherin" evidence="9">
    <location>
        <begin position="1303"/>
        <end position="1377"/>
    </location>
</feature>
<dbReference type="OrthoDB" id="2582440at2"/>
<feature type="domain" description="Cadherin" evidence="9">
    <location>
        <begin position="1564"/>
        <end position="1690"/>
    </location>
</feature>
<dbReference type="InterPro" id="IPR002126">
    <property type="entry name" value="Cadherin-like_dom"/>
</dbReference>
<dbReference type="GO" id="GO:0005886">
    <property type="term" value="C:plasma membrane"/>
    <property type="evidence" value="ECO:0007669"/>
    <property type="project" value="UniProtKB-SubCell"/>
</dbReference>
<dbReference type="Pfam" id="PF17963">
    <property type="entry name" value="Big_9"/>
    <property type="match status" value="1"/>
</dbReference>
<evidence type="ECO:0000313" key="11">
    <source>
        <dbReference type="Proteomes" id="UP000000755"/>
    </source>
</evidence>
<dbReference type="CDD" id="cd11304">
    <property type="entry name" value="Cadherin_repeat"/>
    <property type="match status" value="16"/>
</dbReference>
<feature type="domain" description="Cadherin" evidence="9">
    <location>
        <begin position="1070"/>
        <end position="1172"/>
    </location>
</feature>
<accession>A0LXF0</accession>
<feature type="region of interest" description="Disordered" evidence="7">
    <location>
        <begin position="4360"/>
        <end position="4415"/>
    </location>
</feature>
<dbReference type="Gene3D" id="2.60.40.60">
    <property type="entry name" value="Cadherins"/>
    <property type="match status" value="16"/>
</dbReference>
<dbReference type="InterPro" id="IPR013783">
    <property type="entry name" value="Ig-like_fold"/>
</dbReference>
<evidence type="ECO:0000256" key="7">
    <source>
        <dbReference type="SAM" id="MobiDB-lite"/>
    </source>
</evidence>
<feature type="domain" description="Cadherin" evidence="9">
    <location>
        <begin position="2533"/>
        <end position="2629"/>
    </location>
</feature>
<dbReference type="Pfam" id="PF13585">
    <property type="entry name" value="CHU_C"/>
    <property type="match status" value="1"/>
</dbReference>
<evidence type="ECO:0000259" key="9">
    <source>
        <dbReference type="PROSITE" id="PS50268"/>
    </source>
</evidence>
<feature type="chain" id="PRO_5002626561" evidence="8">
    <location>
        <begin position="23"/>
        <end position="4528"/>
    </location>
</feature>
<keyword evidence="3" id="KW-0812">Transmembrane</keyword>
<gene>
    <name evidence="10" type="ordered locus">GFO_0054</name>
</gene>
<keyword evidence="6" id="KW-1133">Transmembrane helix</keyword>
<feature type="signal peptide" evidence="8">
    <location>
        <begin position="1"/>
        <end position="22"/>
    </location>
</feature>
<organism evidence="10 11">
    <name type="scientific">Christiangramia forsetii (strain DSM 17595 / CGMCC 1.15422 / KT0803)</name>
    <name type="common">Gramella forsetii</name>
    <dbReference type="NCBI Taxonomy" id="411154"/>
    <lineage>
        <taxon>Bacteria</taxon>
        <taxon>Pseudomonadati</taxon>
        <taxon>Bacteroidota</taxon>
        <taxon>Flavobacteriia</taxon>
        <taxon>Flavobacteriales</taxon>
        <taxon>Flavobacteriaceae</taxon>
        <taxon>Christiangramia</taxon>
    </lineage>
</organism>
<feature type="domain" description="Cadherin" evidence="9">
    <location>
        <begin position="2384"/>
        <end position="2510"/>
    </location>
</feature>
<keyword evidence="6" id="KW-0472">Membrane</keyword>
<dbReference type="Proteomes" id="UP000000755">
    <property type="component" value="Chromosome"/>
</dbReference>
<feature type="domain" description="Cadherin" evidence="9">
    <location>
        <begin position="1387"/>
        <end position="1485"/>
    </location>
</feature>
<sequence length="4528" mass="472670">MKKFLPLGIFFILLIISNTHLSAQTKGLIYKKAAGSGQAVLDPNVDGYSSETNQGFFQNDETESEIPYTPLPSVGASEPDSDLGPGPDCKFTDLVKSEDNNTIYTYMDGENLMFRFRLGGTAENSKGYSILIDTDQKFGASDPNSIPGNPGFEIEVVLRTNFGVGLYDVDGTVSPGEIGDAVTDRPYDNFAQKSIALSEICGDDDYFYDFYIPFADITAAFPSITVDTPLRMVGNTVINPKAATGNNGISDLGGIDDTTGITDGLWEELINVFPPTSVTEIGSGATLPPRAACPSITGPIAVGATSITGTSSEVDGTTIEVFRDEVSQGTTSVSSGSWTLSGLIPAEGNEVFSATAKVSEAVASSTGTSEKSESYSDCNETTVGATCSSPPFGFGTANGGKTFTGSSPATGDYDLKIYNADGSRLNGLDENPKGYPPGDWSWVFTAKGSKIPAGVYYFTITEPGKCESSKAEFCYDTTSTSSAPVISNTPILESDTSITGTATNGAIVTLIINGEEQKVFNATDGNWNFDVSGLSQGDEILIRSVESGSCKAETSATVSSQSATPIVTGEYCLSGGMTVNTVNGVSSEDAGSEIKIYSSLTEGGMANLEGTTTVKSNGSWTATGLNILIGRYISATAQTSGEIVSEFSNEVLVRSKTPSPNLSITSDPIVEGDATITGEALASTSVELTIQLYMDGVAIEGATATVNQVVGVASVQEWTITGLDTPFNKLYAGGEATVTVTSPTVDFCESDPSNGVTVQCKQPASQVFGATTSTTVCQNETITFQVNDTEENIVYELIDQTNTGIGPALLGTGSSISLTTFGLKTSVTDVRIRAQKIGIVCDRIIIPSIPVTVNPLPAITLGTNPIISDSETSAFISYTNAINNPVNYVLDFDSTANSAGFVDISTAISLPTSPIEISVPGSATEGIYNGIIRVLNPTTGCFSENIAFTITIDASAPPAVNFIIDAINDIVISENTSYTGPTPVLSGDTPVGKVTYTLGGEDAGSSSINADSGIVSMVARDFENPEDDDTNNTYELIVIATDTEGNSDSEAWAVQISNENENPLITTNAGAPTHEVDYAENSTGNVIDWDATDVDGETENGGGLTYSLSGSDAALFNLDTDTGELTFKVAPDFEGSGDNEYEAIVTVTDGTLTDTQTLTVNVTDVTETADFTINTINNATVDENSKYTSVTPGLTGDAPIGSVTYTISGADASLFEVNANTGVVTLTEKDFENPADANTDNVYEVTLTATDDDGNTDSEAWTVAVQNIAETVSFSIDPIEDDNVVENSAYTSETPSITGGPIGTVTYTLSGDDAADFTINSSNGVVSMIARDFENPVDVNTDNSYEVTITATDSDGNTDSESWSVSVTDVIETADFTINSINNATIDENNKYTSVTPGLAGDAPIGSVTYTISGADAALFEVNEDTGVVTMTEKDFENPADANTDNVYEVTLTATDDDGNTDSESWSVSVQNIAEAVSFSIDPIADASVAENTAYTSETPSITGGPIGTVTYILSGDDAADFTINASTGVVSMVARDFENPVDTDSDNSYEVTITAADSDGNTDSESWSVTVTDQTEAADFTINTINNATVDENSKYTSVTPGLAGDAPIGSVTYTISGADASLFEVNANTGVVTMTEKDFENPADANTDNVYEVTLTATDDDGNTDSEAWTVAVQNVSEAVSFSIDPIEDDNVAENTAYTSETPSITGGPIGTVTYSLSGDDAAEFTINSSNGVVSMIARDFENPVDTDSDNSYEVTITATDSDGNTDSEAWSVSVTDVTETADFTINTINNATIDENSKYTSVTPGLAGDAPIGSVTYTISGADAALFEVDADTGVVTMTEKDFENPADANTDNVYEVTLTATDDDGNTDSESWSVSVQNIAEAASFTIDAIADDTVVENTAYTSETPSITGGPIGSVTYSLSGDDAADFTINASTGVVSMVARDFEAPVDTNTDNIYEVSITATDSDGNTDSESWSVSVTDQTETADFTIDAIDDATVNENSAYTGPTPTLAGDTPIGSVTYTITGADAALFEVDENTGVVTMTEKDFENPADANTDNVYEVTLTATDADGNTDSEAWTVSVQNIAETVSFSIDPIADASVAENNTYTSETPSITGGPIGTVTYSLSGDDAADFTINSSKGVVSMIARDFENPVDTDTDNSYEVTITATDSDGNTDSESWSVNVTDVNETADFTINTINNATIDENSKYTSVTPGLAGDAPIGSVTYTISGADASLFEVNANTGVVTMTEKDFENPADANTDNVYEVTLTATDADGNTDSEAWTVAVQNVSEAVSFSIDPIENDNVAENTAYTSETPSITGGPIGTVTYSLSGDDAADFTINSSNGVVSMIARDFENPVDVNTDNSYEVTITATDSDGNTDSESWSVSVTDITETADFTINTINNATIDENSKYTSVTPGLAGDAPIGSVTYTISGADAALFEVNANTGVVTMTEKDFENPADANTDNVYEVTLTATDADGNTDSEAWTVAVQNVSEAVSFSIDPIADASVAENTAYTSETPSITGGPIGTVTYSLSGDDAADFTINSSNGVVSMIARDFENPVDTDSDNNYELTITATDSDGNTDSESWSVRVTDVTETADFTINTINNATIDENSKYTSVTPSLAGDAPIGSVTYTISGADAALFEVNADTGVVTLTEKDFENPADANTDNSYEVTLTATDADGNTDSESWTVSVENVNELTTINDDTPTTNEDTVVDIDVVANDTDVDDKSAVTSVTQPANGAVSINDNGTVKYIPDADFNGEDTFSYTNSEGNTGTVTVTVNSIDDEAIYTIADPKPINQYENDDVLATVADADGEIVNAELTDGNLPAGVILNENGSLSVENADLLEAGDYSFEITTTDENGGITSQTIVLSFGEDSDAEAIYTIADAKPINEYENDGVLATVADADGEIVNAELTDGNLPPGVILNADGSLSVQNAELLEAGDYSFEITTTDENGGITSQTIVLSFGEDSDSEAIYTITDAKPINQYENDDVLATVADADGEIVNAELTDGNLPVGTSLNADGSIEVSNADLLEAGDYSFEITTTDENGGITSQTIVLSFGEDSDTQAIYTIADARPINEYNNEDILATVADADGEIVNAELTDGNLPPGVILNADGSLTVENIDLLKAGDYSFEITTTDENGGITSQTIVLSFGADSDAEAIYTIADARPINEYNNEDILATVADADGAIVNAELTDGNLPAGVILNENGSLSVENADLLEAGDYSFEITTTDENGGITSQTIILSFGADSDSEAIYTIADAKPINQYENDNVLATVADADGEIVNAELTDGNLPPGVILNADGSLSVQNAELLEAGDYSFVITTTDENGGITGQTIVLSFGEDSDAEAIYTIADALPINEYDNNDVLATVADADGESVNAELTDGNLPPGVILNADGSLSVENADLLEAGDYSFEITTTDANGGITSQTIVLSFGEDSDAEAIYTIADALPINEYDNNDVLATVADADGEIVNAELTDGNLPPGIILNADGSLSVENANLLEAGDYSFEITTTDENGGITSQTIVLNFGEDSDAEAIYTIADPKPINEYDNNDVLATVADADGEIVNAEMTDGNLPAGVTLNEDGSLSVENADLLEAGDYSVEITTTDENGGITSQTIVLSFGEDSDTQAIYTIADARPINEYNNEDILATVADADGEIVNAELTDGNLPPGVILNADGSLTVENIDLLKAGDYSFEITTTDENGGITSQTIVLSFGADSDAEAIYTIADARPINEYNNEDILATVADADGAIVNAELTDGNLPAGVILNENGSLSVENADLLEAGDYSFEITTTDENGGITSQTIILSFGADSDSEAIYTIADAKPINQYENDNVLATVADADGEIVNAELTDGNLPPGVILNADGSLSVQNAELLEAGDYSFVITTTDENGGITGQTIVLSFGEDSDAEAIYTIADALPINEYDNNDVLATVADADGESVNAELTDGNLPPGVILNADGSLSVENADLLEAGDYSFEITTTDANGGITSQTIVLSFGEDSDAEAIYTIADALPINEYDNNDVLATVADADGEIVNAELTDGNLPVGTSLNADGSLSVKNANLLEADDYSFEITTTDENGGITSQTIVLSFGQDSDAEAIYTIADPKPINKYENDDVLATVADADGEIVNAELTGGNLPAGTILNADGNIEVSNADLLEAGDYSVEITTTDENGGITSQTIVLSFGEDSDSEAIYTVVDAKPINQYENDDVLATVADADGEIVNAELTDGNLPAGVTLNEDGSLTVENAELLEAGDYSFEITTTDENGGITSQTIVLSFGADSDLDNDGLFNEEEIALGTDPGNPDSDNDGLTDGEEVLGIDDDSTDIIPEGVSDPLNICDPLQTSATCDLDNDGLTNEEEASAGTDPEDADTDNDGLNDGEEVNGVDDPSTETIATGVSDPLNICDPNPISTDCLEDGPGVVQKLSPNGDGINDFFTIEGLELYEENTLEIFNRWGVLIYKAKEYGENGNLFGGISEGRLTVRKGEELPAGTYFYVLRYKDGEWKSKSGYLYLTR</sequence>
<dbReference type="SUPFAM" id="SSF49313">
    <property type="entry name" value="Cadherin-like"/>
    <property type="match status" value="16"/>
</dbReference>
<feature type="region of interest" description="Disordered" evidence="7">
    <location>
        <begin position="61"/>
        <end position="86"/>
    </location>
</feature>
<proteinExistence type="predicted"/>
<dbReference type="eggNOG" id="COG4932">
    <property type="taxonomic scope" value="Bacteria"/>
</dbReference>
<dbReference type="RefSeq" id="WP_011707983.1">
    <property type="nucleotide sequence ID" value="NC_008571.1"/>
</dbReference>
<feature type="domain" description="Cadherin" evidence="9">
    <location>
        <begin position="2198"/>
        <end position="2305"/>
    </location>
</feature>
<dbReference type="Gene3D" id="2.60.40.10">
    <property type="entry name" value="Immunoglobulins"/>
    <property type="match status" value="10"/>
</dbReference>
<dbReference type="STRING" id="411154.GFO_0054"/>
<evidence type="ECO:0000256" key="6">
    <source>
        <dbReference type="ARBA" id="ARBA00022989"/>
    </source>
</evidence>
<evidence type="ECO:0000256" key="2">
    <source>
        <dbReference type="ARBA" id="ARBA00022525"/>
    </source>
</evidence>
<dbReference type="KEGG" id="gfo:GFO_0054"/>
<dbReference type="InterPro" id="IPR059100">
    <property type="entry name" value="TSP3_bac"/>
</dbReference>